<dbReference type="PANTHER" id="PTHR46467">
    <property type="entry name" value="TETHER CONTAINING UBX DOMAIN FOR GLUT4"/>
    <property type="match status" value="1"/>
</dbReference>
<dbReference type="InterPro" id="IPR021569">
    <property type="entry name" value="TUG-UBL1"/>
</dbReference>
<feature type="region of interest" description="Disordered" evidence="1">
    <location>
        <begin position="194"/>
        <end position="291"/>
    </location>
</feature>
<evidence type="ECO:0000256" key="1">
    <source>
        <dbReference type="SAM" id="MobiDB-lite"/>
    </source>
</evidence>
<comment type="caution">
    <text evidence="3">The sequence shown here is derived from an EMBL/GenBank/DDBJ whole genome shotgun (WGS) entry which is preliminary data.</text>
</comment>
<dbReference type="CDD" id="cd17075">
    <property type="entry name" value="UBX1_UBXN9"/>
    <property type="match status" value="1"/>
</dbReference>
<dbReference type="InterPro" id="IPR001012">
    <property type="entry name" value="UBX_dom"/>
</dbReference>
<evidence type="ECO:0000313" key="3">
    <source>
        <dbReference type="EMBL" id="KAF2904189.1"/>
    </source>
</evidence>
<dbReference type="AlphaFoldDB" id="A0A8K0DHD7"/>
<keyword evidence="4" id="KW-1185">Reference proteome</keyword>
<dbReference type="CDD" id="cd16105">
    <property type="entry name" value="Ubl_ASPSCR1_like"/>
    <property type="match status" value="1"/>
</dbReference>
<dbReference type="InterPro" id="IPR059238">
    <property type="entry name" value="UBX1_UBXN9"/>
</dbReference>
<accession>A0A8K0DHD7</accession>
<sequence length="547" mass="61586">MENKKTVTVLAPNGRRQTVKVNPNTTILQILEEVCKKQGLKSEEFDIKHHNKCLDTTTIIRFSGLPNNAQLELAQATKTRSEGTVILALQLENGTRLTGDFTPANTLWDVLTQLCPDESDPETNPVVIYMRREIYGVTSLKETNLRSLGLTGGRAILRLVHRSPEELRVQANVATPLPSKPVEEKPYIRTFKKLDPPAETPQIPESSSSLPPSNTSQSEVEDNKQPDVSTEPKPEKYPKKENNFISQFMKQEKRKQSESPTTASATKRSNEPSEPMEVDVKDIDKDSSSELERTVAEEEFVFLGTRNAMIFSQETAQAVPSEDLPDDFFELTISDAKRLLRDIKKARLEMDDAPLQTAALRNLQQSTQQLSQLNRYKQSIIRVNFPDHTVLQGTFSPVDTVTTVLEFVREYLEDKQMNFYLYTAPPKNILDVNSRLVEIGCVPNAILHFGAKTLSKDETYLRKDLTSKFTTPSVASLAAAKMRKQATRSVPMSRVDDEDESLEELPPDKNDVNVGASTSSAQPTYEDYPARIPKETEKVPKWFKPTK</sequence>
<dbReference type="Pfam" id="PF00789">
    <property type="entry name" value="UBX"/>
    <property type="match status" value="1"/>
</dbReference>
<dbReference type="CDD" id="cd16118">
    <property type="entry name" value="UBX2_UBXN9"/>
    <property type="match status" value="1"/>
</dbReference>
<organism evidence="3 4">
    <name type="scientific">Ignelater luminosus</name>
    <name type="common">Cucubano</name>
    <name type="synonym">Pyrophorus luminosus</name>
    <dbReference type="NCBI Taxonomy" id="2038154"/>
    <lineage>
        <taxon>Eukaryota</taxon>
        <taxon>Metazoa</taxon>
        <taxon>Ecdysozoa</taxon>
        <taxon>Arthropoda</taxon>
        <taxon>Hexapoda</taxon>
        <taxon>Insecta</taxon>
        <taxon>Pterygota</taxon>
        <taxon>Neoptera</taxon>
        <taxon>Endopterygota</taxon>
        <taxon>Coleoptera</taxon>
        <taxon>Polyphaga</taxon>
        <taxon>Elateriformia</taxon>
        <taxon>Elateroidea</taxon>
        <taxon>Elateridae</taxon>
        <taxon>Agrypninae</taxon>
        <taxon>Pyrophorini</taxon>
        <taxon>Ignelater</taxon>
    </lineage>
</organism>
<dbReference type="OrthoDB" id="440781at2759"/>
<feature type="compositionally biased region" description="Low complexity" evidence="1">
    <location>
        <begin position="201"/>
        <end position="218"/>
    </location>
</feature>
<gene>
    <name evidence="3" type="ORF">ILUMI_01981</name>
</gene>
<dbReference type="GO" id="GO:0012506">
    <property type="term" value="C:vesicle membrane"/>
    <property type="evidence" value="ECO:0007669"/>
    <property type="project" value="TreeGrafter"/>
</dbReference>
<proteinExistence type="predicted"/>
<dbReference type="InterPro" id="IPR029071">
    <property type="entry name" value="Ubiquitin-like_domsf"/>
</dbReference>
<name>A0A8K0DHD7_IGNLU</name>
<dbReference type="SUPFAM" id="SSF54236">
    <property type="entry name" value="Ubiquitin-like"/>
    <property type="match status" value="2"/>
</dbReference>
<feature type="compositionally biased region" description="Basic and acidic residues" evidence="1">
    <location>
        <begin position="528"/>
        <end position="540"/>
    </location>
</feature>
<dbReference type="Pfam" id="PF11470">
    <property type="entry name" value="TUG-UBL1"/>
    <property type="match status" value="1"/>
</dbReference>
<dbReference type="PROSITE" id="PS50033">
    <property type="entry name" value="UBX"/>
    <property type="match status" value="1"/>
</dbReference>
<dbReference type="Proteomes" id="UP000801492">
    <property type="component" value="Unassembled WGS sequence"/>
</dbReference>
<feature type="region of interest" description="Disordered" evidence="1">
    <location>
        <begin position="485"/>
        <end position="547"/>
    </location>
</feature>
<feature type="compositionally biased region" description="Polar residues" evidence="1">
    <location>
        <begin position="258"/>
        <end position="267"/>
    </location>
</feature>
<dbReference type="GO" id="GO:0006886">
    <property type="term" value="P:intracellular protein transport"/>
    <property type="evidence" value="ECO:0007669"/>
    <property type="project" value="TreeGrafter"/>
</dbReference>
<dbReference type="PANTHER" id="PTHR46467:SF1">
    <property type="entry name" value="TETHER CONTAINING UBX DOMAIN FOR GLUT4"/>
    <property type="match status" value="1"/>
</dbReference>
<dbReference type="EMBL" id="VTPC01000826">
    <property type="protein sequence ID" value="KAF2904189.1"/>
    <property type="molecule type" value="Genomic_DNA"/>
</dbReference>
<dbReference type="GO" id="GO:0005634">
    <property type="term" value="C:nucleus"/>
    <property type="evidence" value="ECO:0007669"/>
    <property type="project" value="TreeGrafter"/>
</dbReference>
<feature type="compositionally biased region" description="Acidic residues" evidence="1">
    <location>
        <begin position="496"/>
        <end position="505"/>
    </location>
</feature>
<feature type="compositionally biased region" description="Basic and acidic residues" evidence="1">
    <location>
        <begin position="221"/>
        <end position="242"/>
    </location>
</feature>
<feature type="compositionally biased region" description="Basic and acidic residues" evidence="1">
    <location>
        <begin position="278"/>
        <end position="291"/>
    </location>
</feature>
<evidence type="ECO:0000313" key="4">
    <source>
        <dbReference type="Proteomes" id="UP000801492"/>
    </source>
</evidence>
<reference evidence="3" key="1">
    <citation type="submission" date="2019-08" db="EMBL/GenBank/DDBJ databases">
        <title>The genome of the North American firefly Photinus pyralis.</title>
        <authorList>
            <consortium name="Photinus pyralis genome working group"/>
            <person name="Fallon T.R."/>
            <person name="Sander Lower S.E."/>
            <person name="Weng J.-K."/>
        </authorList>
    </citation>
    <scope>NUCLEOTIDE SEQUENCE</scope>
    <source>
        <strain evidence="3">TRF0915ILg1</strain>
        <tissue evidence="3">Whole body</tissue>
    </source>
</reference>
<feature type="domain" description="UBX" evidence="2">
    <location>
        <begin position="374"/>
        <end position="449"/>
    </location>
</feature>
<evidence type="ECO:0000259" key="2">
    <source>
        <dbReference type="PROSITE" id="PS50033"/>
    </source>
</evidence>
<dbReference type="Gene3D" id="3.10.20.90">
    <property type="entry name" value="Phosphatidylinositol 3-kinase Catalytic Subunit, Chain A, domain 1"/>
    <property type="match status" value="2"/>
</dbReference>
<protein>
    <recommendedName>
        <fullName evidence="2">UBX domain-containing protein</fullName>
    </recommendedName>
</protein>
<dbReference type="GO" id="GO:0005737">
    <property type="term" value="C:cytoplasm"/>
    <property type="evidence" value="ECO:0007669"/>
    <property type="project" value="TreeGrafter"/>
</dbReference>
<dbReference type="GO" id="GO:0042593">
    <property type="term" value="P:glucose homeostasis"/>
    <property type="evidence" value="ECO:0007669"/>
    <property type="project" value="TreeGrafter"/>
</dbReference>